<proteinExistence type="predicted"/>
<organism evidence="2 3">
    <name type="scientific">Temnothorax longispinosus</name>
    <dbReference type="NCBI Taxonomy" id="300112"/>
    <lineage>
        <taxon>Eukaryota</taxon>
        <taxon>Metazoa</taxon>
        <taxon>Ecdysozoa</taxon>
        <taxon>Arthropoda</taxon>
        <taxon>Hexapoda</taxon>
        <taxon>Insecta</taxon>
        <taxon>Pterygota</taxon>
        <taxon>Neoptera</taxon>
        <taxon>Endopterygota</taxon>
        <taxon>Hymenoptera</taxon>
        <taxon>Apocrita</taxon>
        <taxon>Aculeata</taxon>
        <taxon>Formicoidea</taxon>
        <taxon>Formicidae</taxon>
        <taxon>Myrmicinae</taxon>
        <taxon>Temnothorax</taxon>
    </lineage>
</organism>
<reference evidence="2 3" key="1">
    <citation type="journal article" date="2019" name="Philos. Trans. R. Soc. Lond., B, Biol. Sci.">
        <title>Ant behaviour and brain gene expression of defending hosts depend on the ecological success of the intruding social parasite.</title>
        <authorList>
            <person name="Kaur R."/>
            <person name="Stoldt M."/>
            <person name="Jongepier E."/>
            <person name="Feldmeyer B."/>
            <person name="Menzel F."/>
            <person name="Bornberg-Bauer E."/>
            <person name="Foitzik S."/>
        </authorList>
    </citation>
    <scope>NUCLEOTIDE SEQUENCE [LARGE SCALE GENOMIC DNA]</scope>
    <source>
        <tissue evidence="2">Whole body</tissue>
    </source>
</reference>
<dbReference type="AlphaFoldDB" id="A0A4S2L3B8"/>
<keyword evidence="3" id="KW-1185">Reference proteome</keyword>
<evidence type="ECO:0000313" key="3">
    <source>
        <dbReference type="Proteomes" id="UP000310200"/>
    </source>
</evidence>
<feature type="compositionally biased region" description="Polar residues" evidence="1">
    <location>
        <begin position="149"/>
        <end position="174"/>
    </location>
</feature>
<feature type="non-terminal residue" evidence="2">
    <location>
        <position position="193"/>
    </location>
</feature>
<feature type="non-terminal residue" evidence="2">
    <location>
        <position position="1"/>
    </location>
</feature>
<accession>A0A4S2L3B8</accession>
<sequence>EDIKHVSDSRTLANESDYLPKLVVVSESILAYSGTFTSQAGAQRRYFWAALCALDDSRHGREDAQTSKEILPGDLKMDGANGGNDGGVYTAERTKRCEFHSISRPLTIERVRSSVCTQDISTERGLSWRSCGMQRETCYHPLFALTQTHPSSGLENDSAEEQNATEVGNRSSPDSPHIMPADRGFSTPLKPGN</sequence>
<comment type="caution">
    <text evidence="2">The sequence shown here is derived from an EMBL/GenBank/DDBJ whole genome shotgun (WGS) entry which is preliminary data.</text>
</comment>
<name>A0A4S2L3B8_9HYME</name>
<evidence type="ECO:0000313" key="2">
    <source>
        <dbReference type="EMBL" id="TGZ57101.1"/>
    </source>
</evidence>
<evidence type="ECO:0000256" key="1">
    <source>
        <dbReference type="SAM" id="MobiDB-lite"/>
    </source>
</evidence>
<feature type="region of interest" description="Disordered" evidence="1">
    <location>
        <begin position="149"/>
        <end position="193"/>
    </location>
</feature>
<dbReference type="EMBL" id="QBLH01000211">
    <property type="protein sequence ID" value="TGZ57101.1"/>
    <property type="molecule type" value="Genomic_DNA"/>
</dbReference>
<dbReference type="Proteomes" id="UP000310200">
    <property type="component" value="Unassembled WGS sequence"/>
</dbReference>
<gene>
    <name evidence="2" type="ORF">DBV15_08997</name>
</gene>
<protein>
    <submittedName>
        <fullName evidence="2">Uncharacterized protein</fullName>
    </submittedName>
</protein>